<dbReference type="AlphaFoldDB" id="B8AIN1"/>
<dbReference type="Proteomes" id="UP000007015">
    <property type="component" value="Chromosome 2"/>
</dbReference>
<dbReference type="EMBL" id="CM000127">
    <property type="protein sequence ID" value="EEC73271.1"/>
    <property type="molecule type" value="Genomic_DNA"/>
</dbReference>
<keyword evidence="2" id="KW-1185">Reference proteome</keyword>
<dbReference type="Gramene" id="BGIOSGA008308-TA">
    <property type="protein sequence ID" value="BGIOSGA008308-PA"/>
    <property type="gene ID" value="BGIOSGA008308"/>
</dbReference>
<organism evidence="1 2">
    <name type="scientific">Oryza sativa subsp. indica</name>
    <name type="common">Rice</name>
    <dbReference type="NCBI Taxonomy" id="39946"/>
    <lineage>
        <taxon>Eukaryota</taxon>
        <taxon>Viridiplantae</taxon>
        <taxon>Streptophyta</taxon>
        <taxon>Embryophyta</taxon>
        <taxon>Tracheophyta</taxon>
        <taxon>Spermatophyta</taxon>
        <taxon>Magnoliopsida</taxon>
        <taxon>Liliopsida</taxon>
        <taxon>Poales</taxon>
        <taxon>Poaceae</taxon>
        <taxon>BOP clade</taxon>
        <taxon>Oryzoideae</taxon>
        <taxon>Oryzeae</taxon>
        <taxon>Oryzinae</taxon>
        <taxon>Oryza</taxon>
        <taxon>Oryza sativa</taxon>
    </lineage>
</organism>
<dbReference type="HOGENOM" id="CLU_1597193_0_0_1"/>
<evidence type="ECO:0000313" key="1">
    <source>
        <dbReference type="EMBL" id="EEC73271.1"/>
    </source>
</evidence>
<name>B8AIN1_ORYSI</name>
<evidence type="ECO:0000313" key="2">
    <source>
        <dbReference type="Proteomes" id="UP000007015"/>
    </source>
</evidence>
<proteinExistence type="predicted"/>
<gene>
    <name evidence="1" type="ORF">OsI_07408</name>
</gene>
<sequence length="167" mass="19380">MTGQPHRENIEVLHLQTRRWNTVVAVYVRHLDAATTLLYSHGNAADLRRLYQLFLHLSFNLRVNVLRTPCRRHPSRTTHHSQCIVARRTTIGRAPRNEIMAAATTTNKLQTMRWSYLDEDDDYGDGGDLSTLLPPRVVIRPDENRIRRVPLQRGWESGEGDHHHPRP</sequence>
<reference evidence="1 2" key="1">
    <citation type="journal article" date="2005" name="PLoS Biol.">
        <title>The genomes of Oryza sativa: a history of duplications.</title>
        <authorList>
            <person name="Yu J."/>
            <person name="Wang J."/>
            <person name="Lin W."/>
            <person name="Li S."/>
            <person name="Li H."/>
            <person name="Zhou J."/>
            <person name="Ni P."/>
            <person name="Dong W."/>
            <person name="Hu S."/>
            <person name="Zeng C."/>
            <person name="Zhang J."/>
            <person name="Zhang Y."/>
            <person name="Li R."/>
            <person name="Xu Z."/>
            <person name="Li S."/>
            <person name="Li X."/>
            <person name="Zheng H."/>
            <person name="Cong L."/>
            <person name="Lin L."/>
            <person name="Yin J."/>
            <person name="Geng J."/>
            <person name="Li G."/>
            <person name="Shi J."/>
            <person name="Liu J."/>
            <person name="Lv H."/>
            <person name="Li J."/>
            <person name="Wang J."/>
            <person name="Deng Y."/>
            <person name="Ran L."/>
            <person name="Shi X."/>
            <person name="Wang X."/>
            <person name="Wu Q."/>
            <person name="Li C."/>
            <person name="Ren X."/>
            <person name="Wang J."/>
            <person name="Wang X."/>
            <person name="Li D."/>
            <person name="Liu D."/>
            <person name="Zhang X."/>
            <person name="Ji Z."/>
            <person name="Zhao W."/>
            <person name="Sun Y."/>
            <person name="Zhang Z."/>
            <person name="Bao J."/>
            <person name="Han Y."/>
            <person name="Dong L."/>
            <person name="Ji J."/>
            <person name="Chen P."/>
            <person name="Wu S."/>
            <person name="Liu J."/>
            <person name="Xiao Y."/>
            <person name="Bu D."/>
            <person name="Tan J."/>
            <person name="Yang L."/>
            <person name="Ye C."/>
            <person name="Zhang J."/>
            <person name="Xu J."/>
            <person name="Zhou Y."/>
            <person name="Yu Y."/>
            <person name="Zhang B."/>
            <person name="Zhuang S."/>
            <person name="Wei H."/>
            <person name="Liu B."/>
            <person name="Lei M."/>
            <person name="Yu H."/>
            <person name="Li Y."/>
            <person name="Xu H."/>
            <person name="Wei S."/>
            <person name="He X."/>
            <person name="Fang L."/>
            <person name="Zhang Z."/>
            <person name="Zhang Y."/>
            <person name="Huang X."/>
            <person name="Su Z."/>
            <person name="Tong W."/>
            <person name="Li J."/>
            <person name="Tong Z."/>
            <person name="Li S."/>
            <person name="Ye J."/>
            <person name="Wang L."/>
            <person name="Fang L."/>
            <person name="Lei T."/>
            <person name="Chen C."/>
            <person name="Chen H."/>
            <person name="Xu Z."/>
            <person name="Li H."/>
            <person name="Huang H."/>
            <person name="Zhang F."/>
            <person name="Xu H."/>
            <person name="Li N."/>
            <person name="Zhao C."/>
            <person name="Li S."/>
            <person name="Dong L."/>
            <person name="Huang Y."/>
            <person name="Li L."/>
            <person name="Xi Y."/>
            <person name="Qi Q."/>
            <person name="Li W."/>
            <person name="Zhang B."/>
            <person name="Hu W."/>
            <person name="Zhang Y."/>
            <person name="Tian X."/>
            <person name="Jiao Y."/>
            <person name="Liang X."/>
            <person name="Jin J."/>
            <person name="Gao L."/>
            <person name="Zheng W."/>
            <person name="Hao B."/>
            <person name="Liu S."/>
            <person name="Wang W."/>
            <person name="Yuan L."/>
            <person name="Cao M."/>
            <person name="McDermott J."/>
            <person name="Samudrala R."/>
            <person name="Wang J."/>
            <person name="Wong G.K."/>
            <person name="Yang H."/>
        </authorList>
    </citation>
    <scope>NUCLEOTIDE SEQUENCE [LARGE SCALE GENOMIC DNA]</scope>
    <source>
        <strain evidence="2">cv. 93-11</strain>
    </source>
</reference>
<accession>B8AIN1</accession>
<protein>
    <submittedName>
        <fullName evidence="1">Uncharacterized protein</fullName>
    </submittedName>
</protein>
<dbReference type="STRING" id="39946.B8AIN1"/>